<protein>
    <recommendedName>
        <fullName evidence="4">F-box associated domain-containing protein</fullName>
    </recommendedName>
</protein>
<dbReference type="InterPro" id="IPR012337">
    <property type="entry name" value="RNaseH-like_sf"/>
</dbReference>
<gene>
    <name evidence="3" type="ORF">Tci_047254</name>
</gene>
<dbReference type="InterPro" id="IPR013187">
    <property type="entry name" value="F-box-assoc_dom_typ3"/>
</dbReference>
<dbReference type="EMBL" id="BKCJ010007051">
    <property type="protein sequence ID" value="GEU75276.1"/>
    <property type="molecule type" value="Genomic_DNA"/>
</dbReference>
<dbReference type="Gene3D" id="3.30.420.10">
    <property type="entry name" value="Ribonuclease H-like superfamily/Ribonuclease H"/>
    <property type="match status" value="1"/>
</dbReference>
<dbReference type="NCBIfam" id="TIGR01640">
    <property type="entry name" value="F_box_assoc_1"/>
    <property type="match status" value="1"/>
</dbReference>
<comment type="caution">
    <text evidence="3">The sequence shown here is derived from an EMBL/GenBank/DDBJ whole genome shotgun (WGS) entry which is preliminary data.</text>
</comment>
<dbReference type="PANTHER" id="PTHR31672:SF13">
    <property type="entry name" value="F-BOX PROTEIN CPR30-LIKE"/>
    <property type="match status" value="1"/>
</dbReference>
<proteinExistence type="predicted"/>
<organism evidence="3">
    <name type="scientific">Tanacetum cinerariifolium</name>
    <name type="common">Dalmatian daisy</name>
    <name type="synonym">Chrysanthemum cinerariifolium</name>
    <dbReference type="NCBI Taxonomy" id="118510"/>
    <lineage>
        <taxon>Eukaryota</taxon>
        <taxon>Viridiplantae</taxon>
        <taxon>Streptophyta</taxon>
        <taxon>Embryophyta</taxon>
        <taxon>Tracheophyta</taxon>
        <taxon>Spermatophyta</taxon>
        <taxon>Magnoliopsida</taxon>
        <taxon>eudicotyledons</taxon>
        <taxon>Gunneridae</taxon>
        <taxon>Pentapetalae</taxon>
        <taxon>asterids</taxon>
        <taxon>campanulids</taxon>
        <taxon>Asterales</taxon>
        <taxon>Asteraceae</taxon>
        <taxon>Asteroideae</taxon>
        <taxon>Anthemideae</taxon>
        <taxon>Anthemidinae</taxon>
        <taxon>Tanacetum</taxon>
    </lineage>
</organism>
<dbReference type="PANTHER" id="PTHR31672">
    <property type="entry name" value="BNACNNG10540D PROTEIN"/>
    <property type="match status" value="1"/>
</dbReference>
<dbReference type="InterPro" id="IPR036397">
    <property type="entry name" value="RNaseH_sf"/>
</dbReference>
<reference evidence="3" key="1">
    <citation type="journal article" date="2019" name="Sci. Rep.">
        <title>Draft genome of Tanacetum cinerariifolium, the natural source of mosquito coil.</title>
        <authorList>
            <person name="Yamashiro T."/>
            <person name="Shiraishi A."/>
            <person name="Satake H."/>
            <person name="Nakayama K."/>
        </authorList>
    </citation>
    <scope>NUCLEOTIDE SEQUENCE</scope>
</reference>
<feature type="domain" description="3'-5' exonuclease" evidence="1">
    <location>
        <begin position="2"/>
        <end position="88"/>
    </location>
</feature>
<name>A0A6L2MML7_TANCI</name>
<sequence length="391" mass="45105">MNRKFIFVGVEVEKDVEKLKNEYGLDCARSADIRAATIKRWPNMYYRKPGLKHLARDVASLHMEKPMHVCRSNWDAQVLNDEQVEYASKLLAQMRCLSKSWNDLLSRPSIKSHLDYSKHNNEEIILVFYDSFTFDNSVPFTAHPTRYPNQELRSLLKIPVMPHYGGQGCYVIGSVNGLTCFYKRSDPTYDLYIWSPSLSAVLTLPPFAKPSPDTNERFDIFYRFCFDFQTDDYKVVKLIGRLKPPPDFNPDSRIYTLFGYISYVVNEWLPVEVYSMRKGSWEPVTQKVPSHVGHIDNDVEVCGDGHVHWVCKLAEMGNQKTILAYDLGLETFSEISLPADKNDNLYRYYVLGILGGKLCVMFNVTNGDSVVWILDKYGVAESWVKHHQFSV</sequence>
<dbReference type="GO" id="GO:0003676">
    <property type="term" value="F:nucleic acid binding"/>
    <property type="evidence" value="ECO:0007669"/>
    <property type="project" value="InterPro"/>
</dbReference>
<dbReference type="Pfam" id="PF08268">
    <property type="entry name" value="FBA_3"/>
    <property type="match status" value="1"/>
</dbReference>
<dbReference type="AlphaFoldDB" id="A0A6L2MML7"/>
<dbReference type="GO" id="GO:0008408">
    <property type="term" value="F:3'-5' exonuclease activity"/>
    <property type="evidence" value="ECO:0007669"/>
    <property type="project" value="InterPro"/>
</dbReference>
<evidence type="ECO:0000313" key="3">
    <source>
        <dbReference type="EMBL" id="GEU75276.1"/>
    </source>
</evidence>
<evidence type="ECO:0000259" key="1">
    <source>
        <dbReference type="Pfam" id="PF01612"/>
    </source>
</evidence>
<evidence type="ECO:0008006" key="4">
    <source>
        <dbReference type="Google" id="ProtNLM"/>
    </source>
</evidence>
<dbReference type="GO" id="GO:0006139">
    <property type="term" value="P:nucleobase-containing compound metabolic process"/>
    <property type="evidence" value="ECO:0007669"/>
    <property type="project" value="InterPro"/>
</dbReference>
<dbReference type="InterPro" id="IPR050796">
    <property type="entry name" value="SCF_F-box_component"/>
</dbReference>
<dbReference type="Pfam" id="PF01612">
    <property type="entry name" value="DNA_pol_A_exo1"/>
    <property type="match status" value="1"/>
</dbReference>
<dbReference type="SUPFAM" id="SSF53098">
    <property type="entry name" value="Ribonuclease H-like"/>
    <property type="match status" value="1"/>
</dbReference>
<accession>A0A6L2MML7</accession>
<feature type="domain" description="F-box associated beta-propeller type 3" evidence="2">
    <location>
        <begin position="160"/>
        <end position="387"/>
    </location>
</feature>
<dbReference type="InterPro" id="IPR002562">
    <property type="entry name" value="3'-5'_exonuclease_dom"/>
</dbReference>
<dbReference type="InterPro" id="IPR017451">
    <property type="entry name" value="F-box-assoc_interact_dom"/>
</dbReference>
<evidence type="ECO:0000259" key="2">
    <source>
        <dbReference type="Pfam" id="PF08268"/>
    </source>
</evidence>